<accession>A0A6L9XTK4</accession>
<gene>
    <name evidence="1" type="ORF">G3T36_02490</name>
</gene>
<dbReference type="AlphaFoldDB" id="A0A6L9XTK4"/>
<organism evidence="1 2">
    <name type="scientific">Leifsonia tongyongensis</name>
    <dbReference type="NCBI Taxonomy" id="1268043"/>
    <lineage>
        <taxon>Bacteria</taxon>
        <taxon>Bacillati</taxon>
        <taxon>Actinomycetota</taxon>
        <taxon>Actinomycetes</taxon>
        <taxon>Micrococcales</taxon>
        <taxon>Microbacteriaceae</taxon>
        <taxon>Leifsonia</taxon>
    </lineage>
</organism>
<keyword evidence="2" id="KW-1185">Reference proteome</keyword>
<name>A0A6L9XTK4_9MICO</name>
<reference evidence="1 2" key="1">
    <citation type="journal article" date="2014" name="J. Microbiol.">
        <title>Diaminobutyricibacter tongyongensis gen. nov., sp. nov. and Homoserinibacter gongjuensis gen. nov., sp. nov. belong to the family Microbacteriaceae.</title>
        <authorList>
            <person name="Kim S.J."/>
            <person name="Ahn J.H."/>
            <person name="Weon H.Y."/>
            <person name="Hamada M."/>
            <person name="Suzuki K."/>
            <person name="Kwon S.W."/>
        </authorList>
    </citation>
    <scope>NUCLEOTIDE SEQUENCE [LARGE SCALE GENOMIC DNA]</scope>
    <source>
        <strain evidence="1 2">NBRC 108724</strain>
    </source>
</reference>
<sequence length="217" mass="23807">MADDGKTYSDLMDLLPEVAEIRIRWKLDEDGLPWYAESFTLIGHGGATLAEADTEELEATASRRGGPTTADLPLAERLRAVSMVLGWVDPFSLDERDGVSILALPSPDHISDTVPATWGDPTMELELSKSPRDTWVWATDREQAEKLQALLTASGCQAYPARGENAEDRTLDLDIGVVAMEGLMCLQNAGYSFRWHPTMRPLDKTEDLYGVPVAGAE</sequence>
<dbReference type="Proteomes" id="UP000474967">
    <property type="component" value="Unassembled WGS sequence"/>
</dbReference>
<proteinExistence type="predicted"/>
<protein>
    <submittedName>
        <fullName evidence="1">Uncharacterized protein</fullName>
    </submittedName>
</protein>
<evidence type="ECO:0000313" key="1">
    <source>
        <dbReference type="EMBL" id="NEN04729.1"/>
    </source>
</evidence>
<dbReference type="RefSeq" id="WP_163287829.1">
    <property type="nucleotide sequence ID" value="NZ_JAAGWY010000001.1"/>
</dbReference>
<dbReference type="EMBL" id="JAAGWY010000001">
    <property type="protein sequence ID" value="NEN04729.1"/>
    <property type="molecule type" value="Genomic_DNA"/>
</dbReference>
<evidence type="ECO:0000313" key="2">
    <source>
        <dbReference type="Proteomes" id="UP000474967"/>
    </source>
</evidence>
<comment type="caution">
    <text evidence="1">The sequence shown here is derived from an EMBL/GenBank/DDBJ whole genome shotgun (WGS) entry which is preliminary data.</text>
</comment>